<accession>A0A4R2T7D5</accession>
<gene>
    <name evidence="2" type="ORF">EDD79_103722</name>
</gene>
<name>A0A4R2T7D5_9FIRM</name>
<keyword evidence="1" id="KW-0812">Transmembrane</keyword>
<evidence type="ECO:0000256" key="1">
    <source>
        <dbReference type="SAM" id="Phobius"/>
    </source>
</evidence>
<feature type="transmembrane region" description="Helical" evidence="1">
    <location>
        <begin position="6"/>
        <end position="24"/>
    </location>
</feature>
<keyword evidence="3" id="KW-1185">Reference proteome</keyword>
<evidence type="ECO:0000313" key="2">
    <source>
        <dbReference type="EMBL" id="TCP99059.1"/>
    </source>
</evidence>
<dbReference type="EMBL" id="SLYC01000037">
    <property type="protein sequence ID" value="TCP99059.1"/>
    <property type="molecule type" value="Genomic_DNA"/>
</dbReference>
<comment type="caution">
    <text evidence="2">The sequence shown here is derived from an EMBL/GenBank/DDBJ whole genome shotgun (WGS) entry which is preliminary data.</text>
</comment>
<reference evidence="2 3" key="1">
    <citation type="submission" date="2019-03" db="EMBL/GenBank/DDBJ databases">
        <title>Genomic Encyclopedia of Type Strains, Phase IV (KMG-IV): sequencing the most valuable type-strain genomes for metagenomic binning, comparative biology and taxonomic classification.</title>
        <authorList>
            <person name="Goeker M."/>
        </authorList>
    </citation>
    <scope>NUCLEOTIDE SEQUENCE [LARGE SCALE GENOMIC DNA]</scope>
    <source>
        <strain evidence="2 3">DSM 100013</strain>
    </source>
</reference>
<evidence type="ECO:0000313" key="3">
    <source>
        <dbReference type="Proteomes" id="UP000295504"/>
    </source>
</evidence>
<organism evidence="2 3">
    <name type="scientific">Serpentinicella alkaliphila</name>
    <dbReference type="NCBI Taxonomy" id="1734049"/>
    <lineage>
        <taxon>Bacteria</taxon>
        <taxon>Bacillati</taxon>
        <taxon>Bacillota</taxon>
        <taxon>Clostridia</taxon>
        <taxon>Peptostreptococcales</taxon>
        <taxon>Natronincolaceae</taxon>
        <taxon>Serpentinicella</taxon>
    </lineage>
</organism>
<keyword evidence="1" id="KW-0472">Membrane</keyword>
<dbReference type="Proteomes" id="UP000295504">
    <property type="component" value="Unassembled WGS sequence"/>
</dbReference>
<protein>
    <submittedName>
        <fullName evidence="2">DUF2953 family protein</fullName>
    </submittedName>
</protein>
<keyword evidence="1" id="KW-1133">Transmembrane helix</keyword>
<sequence>MKIIVGIIIFIFISLLVLIIRSKIKINFLIMKDGEDDHIEINARALYGLFKYEKKFPFIDIINSGEDVFEAHIKTNAKVGNIDIPVGEKTDKAIINMDEIHYYKDKIKEIYLTYNKTINYIRRKIIFDKVYWNTIIGTGDAAETAVIIGILWGLKSGILSFINNKLKLDDIDLKVVPNYETTQLKTRLNCIISLKIGYIIIACIKFIIIKIKLEVGEKIEHASN</sequence>
<dbReference type="InterPro" id="IPR021338">
    <property type="entry name" value="DUF2953"/>
</dbReference>
<dbReference type="RefSeq" id="WP_165913737.1">
    <property type="nucleotide sequence ID" value="NZ_CP058648.1"/>
</dbReference>
<dbReference type="AlphaFoldDB" id="A0A4R2T7D5"/>
<feature type="transmembrane region" description="Helical" evidence="1">
    <location>
        <begin position="130"/>
        <end position="154"/>
    </location>
</feature>
<dbReference type="Pfam" id="PF11167">
    <property type="entry name" value="DUF2953"/>
    <property type="match status" value="1"/>
</dbReference>
<feature type="transmembrane region" description="Helical" evidence="1">
    <location>
        <begin position="186"/>
        <end position="208"/>
    </location>
</feature>
<proteinExistence type="predicted"/>